<dbReference type="PANTHER" id="PTHR12526">
    <property type="entry name" value="GLYCOSYLTRANSFERASE"/>
    <property type="match status" value="1"/>
</dbReference>
<protein>
    <submittedName>
        <fullName evidence="3">Glycosyltransferase</fullName>
    </submittedName>
</protein>
<dbReference type="Pfam" id="PF00534">
    <property type="entry name" value="Glycos_transf_1"/>
    <property type="match status" value="1"/>
</dbReference>
<gene>
    <name evidence="3" type="ORF">ATC1_1129</name>
</gene>
<dbReference type="STRING" id="1678840.ATC1_1129"/>
<sequence length="372" mass="41818">MKAIFFANTDWYLFNFRLDLAKFLRSRGWEVVFMAPPGDHFNQIEKQGFRQIPFEFSRKGINPIIEKRTIDRIAKIYCTEKPDLVHHFTVKCVIYGSMAAKKCGIPCIINSITGLGYVFLGTTLIARMIRRIAIFLYKSALQHTQVIFENPDDAALFQKMSLVDENNFNVILGTGIDTDAFVPVPPPDSIPLVVLPARMLWDKGIGEFVGAAGLLREKGIKARFALVGRKDEGNPSSISYDQLTFWQKEGDVEWWGWQEDIITVLSMSDIVCLPSYREGLPKVLIEACSCSRPIVTTDVPGCKEVVLDQVNGLLVPAKQILPLADALEKLILDKDLRIQMGKEGRIRAVNIFSTTRVNSETLNVYQKAGCNP</sequence>
<dbReference type="RefSeq" id="WP_172667682.1">
    <property type="nucleotide sequence ID" value="NZ_DF968179.1"/>
</dbReference>
<proteinExistence type="predicted"/>
<dbReference type="InterPro" id="IPR028098">
    <property type="entry name" value="Glyco_trans_4-like_N"/>
</dbReference>
<evidence type="ECO:0000259" key="2">
    <source>
        <dbReference type="Pfam" id="PF13477"/>
    </source>
</evidence>
<dbReference type="GO" id="GO:0016757">
    <property type="term" value="F:glycosyltransferase activity"/>
    <property type="evidence" value="ECO:0007669"/>
    <property type="project" value="InterPro"/>
</dbReference>
<evidence type="ECO:0000313" key="3">
    <source>
        <dbReference type="EMBL" id="GAP39110.1"/>
    </source>
</evidence>
<dbReference type="PATRIC" id="fig|1678840.3.peg.39"/>
<feature type="domain" description="Glycosyl transferase family 1" evidence="1">
    <location>
        <begin position="190"/>
        <end position="345"/>
    </location>
</feature>
<dbReference type="EMBL" id="DF968179">
    <property type="protein sequence ID" value="GAP39110.1"/>
    <property type="molecule type" value="Genomic_DNA"/>
</dbReference>
<organism evidence="3">
    <name type="scientific">Flexilinea flocculi</name>
    <dbReference type="NCBI Taxonomy" id="1678840"/>
    <lineage>
        <taxon>Bacteria</taxon>
        <taxon>Bacillati</taxon>
        <taxon>Chloroflexota</taxon>
        <taxon>Anaerolineae</taxon>
        <taxon>Anaerolineales</taxon>
        <taxon>Anaerolineaceae</taxon>
        <taxon>Flexilinea</taxon>
    </lineage>
</organism>
<dbReference type="Pfam" id="PF13477">
    <property type="entry name" value="Glyco_trans_4_2"/>
    <property type="match status" value="1"/>
</dbReference>
<dbReference type="Proteomes" id="UP000053370">
    <property type="component" value="Unassembled WGS sequence"/>
</dbReference>
<dbReference type="PANTHER" id="PTHR12526:SF638">
    <property type="entry name" value="SPORE COAT PROTEIN SA"/>
    <property type="match status" value="1"/>
</dbReference>
<feature type="domain" description="Glycosyltransferase subfamily 4-like N-terminal" evidence="2">
    <location>
        <begin position="4"/>
        <end position="147"/>
    </location>
</feature>
<name>A0A0K8PAD6_9CHLR</name>
<reference evidence="3" key="1">
    <citation type="journal article" date="2015" name="Genome Announc.">
        <title>Draft Genome Sequence of Anaerolineae Strain TC1, a Novel Isolate from a Methanogenic Wastewater Treatment System.</title>
        <authorList>
            <person name="Matsuura N."/>
            <person name="Tourlousse D.M."/>
            <person name="Sun L."/>
            <person name="Toyonaga M."/>
            <person name="Kuroda K."/>
            <person name="Ohashi A."/>
            <person name="Cruz R."/>
            <person name="Yamaguchi T."/>
            <person name="Sekiguchi Y."/>
        </authorList>
    </citation>
    <scope>NUCLEOTIDE SEQUENCE [LARGE SCALE GENOMIC DNA]</scope>
    <source>
        <strain evidence="3">TC1</strain>
    </source>
</reference>
<keyword evidence="3" id="KW-0808">Transferase</keyword>
<keyword evidence="4" id="KW-1185">Reference proteome</keyword>
<accession>A0A0K8PAD6</accession>
<evidence type="ECO:0000259" key="1">
    <source>
        <dbReference type="Pfam" id="PF00534"/>
    </source>
</evidence>
<dbReference type="SUPFAM" id="SSF53756">
    <property type="entry name" value="UDP-Glycosyltransferase/glycogen phosphorylase"/>
    <property type="match status" value="1"/>
</dbReference>
<evidence type="ECO:0000313" key="4">
    <source>
        <dbReference type="Proteomes" id="UP000053370"/>
    </source>
</evidence>
<dbReference type="AlphaFoldDB" id="A0A0K8PAD6"/>
<dbReference type="InterPro" id="IPR001296">
    <property type="entry name" value="Glyco_trans_1"/>
</dbReference>
<dbReference type="CDD" id="cd03808">
    <property type="entry name" value="GT4_CapM-like"/>
    <property type="match status" value="1"/>
</dbReference>
<dbReference type="Gene3D" id="3.40.50.2000">
    <property type="entry name" value="Glycogen Phosphorylase B"/>
    <property type="match status" value="2"/>
</dbReference>